<reference evidence="2 3" key="1">
    <citation type="submission" date="2022-01" db="EMBL/GenBank/DDBJ databases">
        <title>A high-quality chromosome-level genome assembly of rohu carp, Labeo rohita.</title>
        <authorList>
            <person name="Arick M.A. II"/>
            <person name="Hsu C.-Y."/>
            <person name="Magbanua Z."/>
            <person name="Pechanova O."/>
            <person name="Grover C."/>
            <person name="Miller E."/>
            <person name="Thrash A."/>
            <person name="Ezzel L."/>
            <person name="Alam S."/>
            <person name="Benzie J."/>
            <person name="Hamilton M."/>
            <person name="Karsi A."/>
            <person name="Lawrence M.L."/>
            <person name="Peterson D.G."/>
        </authorList>
    </citation>
    <scope>NUCLEOTIDE SEQUENCE [LARGE SCALE GENOMIC DNA]</scope>
    <source>
        <strain evidence="3">BAU-BD-2019</strain>
        <tissue evidence="2">Blood</tissue>
    </source>
</reference>
<feature type="domain" description="Reverse transcriptase" evidence="1">
    <location>
        <begin position="1"/>
        <end position="106"/>
    </location>
</feature>
<dbReference type="PANTHER" id="PTHR33332">
    <property type="entry name" value="REVERSE TRANSCRIPTASE DOMAIN-CONTAINING PROTEIN"/>
    <property type="match status" value="1"/>
</dbReference>
<dbReference type="Proteomes" id="UP000830375">
    <property type="component" value="Unassembled WGS sequence"/>
</dbReference>
<sequence>MFLALHSTESSALLRISSDIFTETDSGKSMALLLLDLSAVFDLVDHEIMLTRLDISVGIGGAVLQWFSSCLTNRYFSFRICHQTSSSIFLNRGVPQGSILGIVLFN</sequence>
<protein>
    <recommendedName>
        <fullName evidence="1">Reverse transcriptase domain-containing protein</fullName>
    </recommendedName>
</protein>
<gene>
    <name evidence="2" type="ORF">H4Q32_012980</name>
</gene>
<keyword evidence="3" id="KW-1185">Reference proteome</keyword>
<dbReference type="EMBL" id="JACTAM010000015">
    <property type="protein sequence ID" value="KAI2656143.1"/>
    <property type="molecule type" value="Genomic_DNA"/>
</dbReference>
<comment type="caution">
    <text evidence="2">The sequence shown here is derived from an EMBL/GenBank/DDBJ whole genome shotgun (WGS) entry which is preliminary data.</text>
</comment>
<dbReference type="InterPro" id="IPR000477">
    <property type="entry name" value="RT_dom"/>
</dbReference>
<dbReference type="PROSITE" id="PS50878">
    <property type="entry name" value="RT_POL"/>
    <property type="match status" value="1"/>
</dbReference>
<evidence type="ECO:0000259" key="1">
    <source>
        <dbReference type="PROSITE" id="PS50878"/>
    </source>
</evidence>
<accession>A0ABQ8M2W5</accession>
<evidence type="ECO:0000313" key="2">
    <source>
        <dbReference type="EMBL" id="KAI2656143.1"/>
    </source>
</evidence>
<proteinExistence type="predicted"/>
<evidence type="ECO:0000313" key="3">
    <source>
        <dbReference type="Proteomes" id="UP000830375"/>
    </source>
</evidence>
<organism evidence="2 3">
    <name type="scientific">Labeo rohita</name>
    <name type="common">Indian major carp</name>
    <name type="synonym">Cyprinus rohita</name>
    <dbReference type="NCBI Taxonomy" id="84645"/>
    <lineage>
        <taxon>Eukaryota</taxon>
        <taxon>Metazoa</taxon>
        <taxon>Chordata</taxon>
        <taxon>Craniata</taxon>
        <taxon>Vertebrata</taxon>
        <taxon>Euteleostomi</taxon>
        <taxon>Actinopterygii</taxon>
        <taxon>Neopterygii</taxon>
        <taxon>Teleostei</taxon>
        <taxon>Ostariophysi</taxon>
        <taxon>Cypriniformes</taxon>
        <taxon>Cyprinidae</taxon>
        <taxon>Labeoninae</taxon>
        <taxon>Labeonini</taxon>
        <taxon>Labeo</taxon>
    </lineage>
</organism>
<name>A0ABQ8M2W5_LABRO</name>